<dbReference type="HOGENOM" id="CLU_1396844_0_0_1"/>
<keyword evidence="3" id="KW-1185">Reference proteome</keyword>
<reference evidence="2 3" key="1">
    <citation type="journal article" date="2011" name="PLoS Pathog.">
        <title>Endophytic Life Strategies Decoded by Genome and Transcriptome Analyses of the Mutualistic Root Symbiont Piriformospora indica.</title>
        <authorList>
            <person name="Zuccaro A."/>
            <person name="Lahrmann U."/>
            <person name="Guldener U."/>
            <person name="Langen G."/>
            <person name="Pfiffi S."/>
            <person name="Biedenkopf D."/>
            <person name="Wong P."/>
            <person name="Samans B."/>
            <person name="Grimm C."/>
            <person name="Basiewicz M."/>
            <person name="Murat C."/>
            <person name="Martin F."/>
            <person name="Kogel K.H."/>
        </authorList>
    </citation>
    <scope>NUCLEOTIDE SEQUENCE [LARGE SCALE GENOMIC DNA]</scope>
    <source>
        <strain evidence="2 3">DSM 11827</strain>
    </source>
</reference>
<dbReference type="EMBL" id="CAFZ01000011">
    <property type="protein sequence ID" value="CCA67246.1"/>
    <property type="molecule type" value="Genomic_DNA"/>
</dbReference>
<feature type="transmembrane region" description="Helical" evidence="1">
    <location>
        <begin position="17"/>
        <end position="37"/>
    </location>
</feature>
<dbReference type="InParanoid" id="G4T7H3"/>
<evidence type="ECO:0000256" key="1">
    <source>
        <dbReference type="SAM" id="Phobius"/>
    </source>
</evidence>
<dbReference type="OrthoDB" id="529273at2759"/>
<protein>
    <submittedName>
        <fullName evidence="2">Uncharacterized protein</fullName>
    </submittedName>
</protein>
<accession>G4T7H3</accession>
<dbReference type="Proteomes" id="UP000007148">
    <property type="component" value="Unassembled WGS sequence"/>
</dbReference>
<evidence type="ECO:0000313" key="2">
    <source>
        <dbReference type="EMBL" id="CCA67246.1"/>
    </source>
</evidence>
<keyword evidence="1" id="KW-0472">Membrane</keyword>
<organism evidence="2 3">
    <name type="scientific">Serendipita indica (strain DSM 11827)</name>
    <name type="common">Root endophyte fungus</name>
    <name type="synonym">Piriformospora indica</name>
    <dbReference type="NCBI Taxonomy" id="1109443"/>
    <lineage>
        <taxon>Eukaryota</taxon>
        <taxon>Fungi</taxon>
        <taxon>Dikarya</taxon>
        <taxon>Basidiomycota</taxon>
        <taxon>Agaricomycotina</taxon>
        <taxon>Agaricomycetes</taxon>
        <taxon>Sebacinales</taxon>
        <taxon>Serendipitaceae</taxon>
        <taxon>Serendipita</taxon>
    </lineage>
</organism>
<name>G4T7H3_SERID</name>
<dbReference type="AlphaFoldDB" id="G4T7H3"/>
<sequence>MFLSVAVHRQNKPNRRVLTVVFCATCLSLCIVGYLGIGSRGVSPLTIVKTPNDMTNDLFKERFSIEEGPFSAEALDDNSEQTTVIGHAPGWTMFSNLYMSNGTFFIVTSQDEANASQNSSMPWRNGTIPIKRFIISTGLPGFDNPQSYQEREPTDHDLRIITNEDANSRWGDRLTVADGHSVRDIEDLAPHAEVS</sequence>
<keyword evidence="1" id="KW-1133">Transmembrane helix</keyword>
<keyword evidence="1" id="KW-0812">Transmembrane</keyword>
<dbReference type="STRING" id="1109443.G4T7H3"/>
<proteinExistence type="predicted"/>
<evidence type="ECO:0000313" key="3">
    <source>
        <dbReference type="Proteomes" id="UP000007148"/>
    </source>
</evidence>
<gene>
    <name evidence="2" type="ORF">PIIN_01079</name>
</gene>
<comment type="caution">
    <text evidence="2">The sequence shown here is derived from an EMBL/GenBank/DDBJ whole genome shotgun (WGS) entry which is preliminary data.</text>
</comment>